<comment type="similarity">
    <text evidence="2">Belongs to the ACC deaminase/D-cysteine desulfhydrase family.</text>
</comment>
<evidence type="ECO:0000256" key="3">
    <source>
        <dbReference type="ARBA" id="ARBA00022898"/>
    </source>
</evidence>
<evidence type="ECO:0000256" key="4">
    <source>
        <dbReference type="PIRSR" id="PIRSR006278-1"/>
    </source>
</evidence>
<dbReference type="InterPro" id="IPR036052">
    <property type="entry name" value="TrpB-like_PALP_sf"/>
</dbReference>
<reference evidence="7 8" key="1">
    <citation type="submission" date="2019-09" db="EMBL/GenBank/DDBJ databases">
        <title>Genome sequence and assembly of Taibaiella sp.</title>
        <authorList>
            <person name="Chhetri G."/>
        </authorList>
    </citation>
    <scope>NUCLEOTIDE SEQUENCE [LARGE SCALE GENOMIC DNA]</scope>
    <source>
        <strain evidence="7 8">KVB11</strain>
    </source>
</reference>
<keyword evidence="8" id="KW-1185">Reference proteome</keyword>
<comment type="caution">
    <text evidence="7">The sequence shown here is derived from an EMBL/GenBank/DDBJ whole genome shotgun (WGS) entry which is preliminary data.</text>
</comment>
<name>A0A5M6CPC8_9BACT</name>
<comment type="cofactor">
    <cofactor evidence="1">
        <name>pyridoxal 5'-phosphate</name>
        <dbReference type="ChEBI" id="CHEBI:597326"/>
    </cofactor>
</comment>
<dbReference type="PANTHER" id="PTHR43780:SF2">
    <property type="entry name" value="1-AMINOCYCLOPROPANE-1-CARBOXYLATE DEAMINASE-RELATED"/>
    <property type="match status" value="1"/>
</dbReference>
<evidence type="ECO:0000313" key="8">
    <source>
        <dbReference type="Proteomes" id="UP000323632"/>
    </source>
</evidence>
<dbReference type="SUPFAM" id="SSF53686">
    <property type="entry name" value="Tryptophan synthase beta subunit-like PLP-dependent enzymes"/>
    <property type="match status" value="1"/>
</dbReference>
<dbReference type="GO" id="GO:0019148">
    <property type="term" value="F:D-cysteine desulfhydrase activity"/>
    <property type="evidence" value="ECO:0007669"/>
    <property type="project" value="TreeGrafter"/>
</dbReference>
<dbReference type="PIRSF" id="PIRSF006278">
    <property type="entry name" value="ACCD_DCysDesulf"/>
    <property type="match status" value="1"/>
</dbReference>
<evidence type="ECO:0000256" key="5">
    <source>
        <dbReference type="PIRSR" id="PIRSR006278-2"/>
    </source>
</evidence>
<evidence type="ECO:0000256" key="1">
    <source>
        <dbReference type="ARBA" id="ARBA00001933"/>
    </source>
</evidence>
<dbReference type="Proteomes" id="UP000323632">
    <property type="component" value="Unassembled WGS sequence"/>
</dbReference>
<dbReference type="RefSeq" id="WP_150031534.1">
    <property type="nucleotide sequence ID" value="NZ_VWSH01000001.1"/>
</dbReference>
<dbReference type="InterPro" id="IPR001926">
    <property type="entry name" value="TrpB-like_PALP"/>
</dbReference>
<feature type="modified residue" description="N6-(pyridoxal phosphate)lysine" evidence="5">
    <location>
        <position position="42"/>
    </location>
</feature>
<protein>
    <submittedName>
        <fullName evidence="7">Pyridoxal-phosphate dependent enzyme</fullName>
    </submittedName>
</protein>
<dbReference type="AlphaFoldDB" id="A0A5M6CPC8"/>
<accession>A0A5M6CPC8</accession>
<feature type="domain" description="Tryptophan synthase beta chain-like PALP" evidence="6">
    <location>
        <begin position="29"/>
        <end position="286"/>
    </location>
</feature>
<evidence type="ECO:0000256" key="2">
    <source>
        <dbReference type="ARBA" id="ARBA00008639"/>
    </source>
</evidence>
<evidence type="ECO:0000259" key="6">
    <source>
        <dbReference type="Pfam" id="PF00291"/>
    </source>
</evidence>
<keyword evidence="3 5" id="KW-0663">Pyridoxal phosphate</keyword>
<organism evidence="7 8">
    <name type="scientific">Taibaiella lutea</name>
    <dbReference type="NCBI Taxonomy" id="2608001"/>
    <lineage>
        <taxon>Bacteria</taxon>
        <taxon>Pseudomonadati</taxon>
        <taxon>Bacteroidota</taxon>
        <taxon>Chitinophagia</taxon>
        <taxon>Chitinophagales</taxon>
        <taxon>Chitinophagaceae</taxon>
        <taxon>Taibaiella</taxon>
    </lineage>
</organism>
<dbReference type="InterPro" id="IPR027278">
    <property type="entry name" value="ACCD_DCysDesulf"/>
</dbReference>
<gene>
    <name evidence="7" type="ORF">F0919_04595</name>
</gene>
<dbReference type="Gene3D" id="3.40.50.1100">
    <property type="match status" value="2"/>
</dbReference>
<evidence type="ECO:0000313" key="7">
    <source>
        <dbReference type="EMBL" id="KAA5536957.1"/>
    </source>
</evidence>
<feature type="active site" description="Nucleophile" evidence="4">
    <location>
        <position position="69"/>
    </location>
</feature>
<dbReference type="Pfam" id="PF00291">
    <property type="entry name" value="PALP"/>
    <property type="match status" value="1"/>
</dbReference>
<sequence length="301" mass="33221">MDIDFQAEIKIDVLEDEILQARGIELGILRLDQIHPVVSGNKWFKLKYNIAEAVRNGSDSILTFGGAFSNHLIATAAAAKAFGLSSIGIVRGFHAENNLSETLHACINMGMQLHFISRGDYSQKDTDAFLNTIAQQFPQSFIIPEGGDNEKGRKGTAEITALIPDTFTHIVLPVGTGATFSGIRNALPGTVEMLGFTAMKGGGYLEEAIKKSLKSLLPNWDLITDYHFGGFAKYNQSLIDFMNAFYEKFRIPLDMVYTSKMMYGIFDLIKSEKFPEGSKILCIHTGGLQGNHSIKHLLSYK</sequence>
<proteinExistence type="inferred from homology"/>
<dbReference type="PANTHER" id="PTHR43780">
    <property type="entry name" value="1-AMINOCYCLOPROPANE-1-CARBOXYLATE DEAMINASE-RELATED"/>
    <property type="match status" value="1"/>
</dbReference>
<dbReference type="EMBL" id="VWSH01000001">
    <property type="protein sequence ID" value="KAA5536957.1"/>
    <property type="molecule type" value="Genomic_DNA"/>
</dbReference>